<dbReference type="PANTHER" id="PTHR34294:SF1">
    <property type="entry name" value="TRANSCRIPTIONAL REGULATOR LSRR"/>
    <property type="match status" value="1"/>
</dbReference>
<dbReference type="PANTHER" id="PTHR34294">
    <property type="entry name" value="TRANSCRIPTIONAL REGULATOR-RELATED"/>
    <property type="match status" value="1"/>
</dbReference>
<keyword evidence="3" id="KW-0238">DNA-binding</keyword>
<evidence type="ECO:0000313" key="7">
    <source>
        <dbReference type="Proteomes" id="UP000287866"/>
    </source>
</evidence>
<dbReference type="Proteomes" id="UP000287866">
    <property type="component" value="Unassembled WGS sequence"/>
</dbReference>
<comment type="similarity">
    <text evidence="1">Belongs to the SorC transcriptional regulatory family.</text>
</comment>
<sequence length="319" mass="33194">MTETVPERAPLRAPDAVLAAEVARRHYLGGESKVDIASALGLSRFKVARLLESARASGIVRIEIVDRGGVDSELSAELRDAYGLARCVVVDCADEPALRRTRVGTAGAELLLDVVGPGDVLGLPWARTLSALVEALPALPAVPVVQLSGSMVIPGEHTPVDVVRAAAALAGAEAHVYYAPFILDDASSAAAMRRQPAVASALARVAEVTVAVVSIGAWRDGHSSIHDALPPETRAEVAATGAVGEALGVFFDEDGRELHPELVDRMVTVDGAGLRGVREVLALATGPEKATAVRAFLLGGWGRSLVVDRALGRALARRA</sequence>
<dbReference type="Pfam" id="PF04198">
    <property type="entry name" value="Sugar-bind"/>
    <property type="match status" value="1"/>
</dbReference>
<dbReference type="InterPro" id="IPR036388">
    <property type="entry name" value="WH-like_DNA-bd_sf"/>
</dbReference>
<name>A0A8T6RCF4_9MICO</name>
<dbReference type="InterPro" id="IPR007324">
    <property type="entry name" value="Sugar-bd_dom_put"/>
</dbReference>
<dbReference type="GO" id="GO:0003677">
    <property type="term" value="F:DNA binding"/>
    <property type="evidence" value="ECO:0007669"/>
    <property type="project" value="UniProtKB-KW"/>
</dbReference>
<evidence type="ECO:0000256" key="2">
    <source>
        <dbReference type="ARBA" id="ARBA00023015"/>
    </source>
</evidence>
<dbReference type="InterPro" id="IPR037171">
    <property type="entry name" value="NagB/RpiA_transferase-like"/>
</dbReference>
<feature type="domain" description="Sugar-binding" evidence="5">
    <location>
        <begin position="72"/>
        <end position="310"/>
    </location>
</feature>
<comment type="caution">
    <text evidence="6">The sequence shown here is derived from an EMBL/GenBank/DDBJ whole genome shotgun (WGS) entry which is preliminary data.</text>
</comment>
<dbReference type="GO" id="GO:0030246">
    <property type="term" value="F:carbohydrate binding"/>
    <property type="evidence" value="ECO:0007669"/>
    <property type="project" value="InterPro"/>
</dbReference>
<evidence type="ECO:0000256" key="3">
    <source>
        <dbReference type="ARBA" id="ARBA00023125"/>
    </source>
</evidence>
<proteinExistence type="inferred from homology"/>
<evidence type="ECO:0000256" key="1">
    <source>
        <dbReference type="ARBA" id="ARBA00010466"/>
    </source>
</evidence>
<keyword evidence="7" id="KW-1185">Reference proteome</keyword>
<reference evidence="6" key="1">
    <citation type="submission" date="2020-03" db="EMBL/GenBank/DDBJ databases">
        <title>Phycicoccus flavus sp. nov., a novel endophytic actinobacterium isolated from branch of Kandelia candel.</title>
        <authorList>
            <person name="Tuo L."/>
        </authorList>
    </citation>
    <scope>NUCLEOTIDE SEQUENCE</scope>
    <source>
        <strain evidence="6">CMS6Z-2</strain>
    </source>
</reference>
<evidence type="ECO:0000313" key="6">
    <source>
        <dbReference type="EMBL" id="NHA69851.1"/>
    </source>
</evidence>
<organism evidence="6 7">
    <name type="scientific">Phycicoccus flavus</name>
    <dbReference type="NCBI Taxonomy" id="2502783"/>
    <lineage>
        <taxon>Bacteria</taxon>
        <taxon>Bacillati</taxon>
        <taxon>Actinomycetota</taxon>
        <taxon>Actinomycetes</taxon>
        <taxon>Micrococcales</taxon>
        <taxon>Intrasporangiaceae</taxon>
        <taxon>Phycicoccus</taxon>
    </lineage>
</organism>
<accession>A0A8T6RCF4</accession>
<keyword evidence="4" id="KW-0804">Transcription</keyword>
<dbReference type="Gene3D" id="3.40.50.1360">
    <property type="match status" value="1"/>
</dbReference>
<evidence type="ECO:0000259" key="5">
    <source>
        <dbReference type="Pfam" id="PF04198"/>
    </source>
</evidence>
<evidence type="ECO:0000256" key="4">
    <source>
        <dbReference type="ARBA" id="ARBA00023163"/>
    </source>
</evidence>
<dbReference type="EMBL" id="SAYU02000079">
    <property type="protein sequence ID" value="NHA69851.1"/>
    <property type="molecule type" value="Genomic_DNA"/>
</dbReference>
<protein>
    <submittedName>
        <fullName evidence="6">Transcriptional regulator</fullName>
    </submittedName>
</protein>
<gene>
    <name evidence="6" type="ORF">EPD83_017570</name>
</gene>
<dbReference type="InterPro" id="IPR051054">
    <property type="entry name" value="SorC_transcr_regulators"/>
</dbReference>
<dbReference type="RefSeq" id="WP_164896087.1">
    <property type="nucleotide sequence ID" value="NZ_SAYU02000079.1"/>
</dbReference>
<dbReference type="AlphaFoldDB" id="A0A8T6RCF4"/>
<dbReference type="Gene3D" id="1.10.10.10">
    <property type="entry name" value="Winged helix-like DNA-binding domain superfamily/Winged helix DNA-binding domain"/>
    <property type="match status" value="1"/>
</dbReference>
<dbReference type="SUPFAM" id="SSF100950">
    <property type="entry name" value="NagB/RpiA/CoA transferase-like"/>
    <property type="match status" value="1"/>
</dbReference>
<keyword evidence="2" id="KW-0805">Transcription regulation</keyword>